<dbReference type="PATRIC" id="fig|1349767.4.peg.4106"/>
<dbReference type="EMBL" id="HG322949">
    <property type="protein sequence ID" value="CDG80807.1"/>
    <property type="molecule type" value="Genomic_DNA"/>
</dbReference>
<proteinExistence type="predicted"/>
<organism evidence="1 2">
    <name type="scientific">Janthinobacterium agaricidamnosum NBRC 102515 = DSM 9628</name>
    <dbReference type="NCBI Taxonomy" id="1349767"/>
    <lineage>
        <taxon>Bacteria</taxon>
        <taxon>Pseudomonadati</taxon>
        <taxon>Pseudomonadota</taxon>
        <taxon>Betaproteobacteria</taxon>
        <taxon>Burkholderiales</taxon>
        <taxon>Oxalobacteraceae</taxon>
        <taxon>Janthinobacterium</taxon>
    </lineage>
</organism>
<reference evidence="1 2" key="1">
    <citation type="journal article" date="2015" name="Genome Announc.">
        <title>Genome Sequence of Mushroom Soft-Rot Pathogen Janthinobacterium agaricidamnosum.</title>
        <authorList>
            <person name="Graupner K."/>
            <person name="Lackner G."/>
            <person name="Hertweck C."/>
        </authorList>
    </citation>
    <scope>NUCLEOTIDE SEQUENCE [LARGE SCALE GENOMIC DNA]</scope>
    <source>
        <strain evidence="2">NBRC 102515 / DSM 9628</strain>
    </source>
</reference>
<evidence type="ECO:0000313" key="2">
    <source>
        <dbReference type="Proteomes" id="UP000027604"/>
    </source>
</evidence>
<gene>
    <name evidence="1" type="ORF">GJA_141</name>
</gene>
<keyword evidence="2" id="KW-1185">Reference proteome</keyword>
<dbReference type="KEGG" id="jag:GJA_141"/>
<name>W0V0J5_9BURK</name>
<dbReference type="Proteomes" id="UP000027604">
    <property type="component" value="Chromosome I"/>
</dbReference>
<evidence type="ECO:0000313" key="1">
    <source>
        <dbReference type="EMBL" id="CDG80807.1"/>
    </source>
</evidence>
<accession>W0V0J5</accession>
<dbReference type="AlphaFoldDB" id="W0V0J5"/>
<dbReference type="HOGENOM" id="CLU_2316518_0_0_4"/>
<protein>
    <submittedName>
        <fullName evidence="1">Uncharacterized protein</fullName>
    </submittedName>
</protein>
<sequence>MILLSASGNYRNYLPKRDLTVPSVSFANHTTQAKSYQKYTQAHVSAHKQSNQSTQYSVNFTADGGLEMNLKKLKTPSILLKKLAVGVTFAAHTATSGAA</sequence>